<accession>A0AAV7UM81</accession>
<name>A0AAV7UM81_PLEWA</name>
<gene>
    <name evidence="2" type="ORF">NDU88_006844</name>
</gene>
<protein>
    <submittedName>
        <fullName evidence="2">Uncharacterized protein</fullName>
    </submittedName>
</protein>
<dbReference type="Proteomes" id="UP001066276">
    <property type="component" value="Chromosome 3_1"/>
</dbReference>
<proteinExistence type="predicted"/>
<evidence type="ECO:0000313" key="3">
    <source>
        <dbReference type="Proteomes" id="UP001066276"/>
    </source>
</evidence>
<comment type="caution">
    <text evidence="2">The sequence shown here is derived from an EMBL/GenBank/DDBJ whole genome shotgun (WGS) entry which is preliminary data.</text>
</comment>
<feature type="region of interest" description="Disordered" evidence="1">
    <location>
        <begin position="1"/>
        <end position="32"/>
    </location>
</feature>
<evidence type="ECO:0000313" key="2">
    <source>
        <dbReference type="EMBL" id="KAJ1190105.1"/>
    </source>
</evidence>
<keyword evidence="3" id="KW-1185">Reference proteome</keyword>
<dbReference type="EMBL" id="JANPWB010000005">
    <property type="protein sequence ID" value="KAJ1190105.1"/>
    <property type="molecule type" value="Genomic_DNA"/>
</dbReference>
<dbReference type="AlphaFoldDB" id="A0AAV7UM81"/>
<sequence length="123" mass="12493">MGPSGHQMPEAPNTAQGAGLRASKLHFKGRGPPPTTLSVLGCCLVPPRHIQLRPHSRATVLLRPVSQAAGSPALTPAGPTVGSGPAGRPHSKARAAWKDPAVELPVIRGTGGIYRAPPTAGSP</sequence>
<feature type="region of interest" description="Disordered" evidence="1">
    <location>
        <begin position="69"/>
        <end position="99"/>
    </location>
</feature>
<reference evidence="2" key="1">
    <citation type="journal article" date="2022" name="bioRxiv">
        <title>Sequencing and chromosome-scale assembly of the giantPleurodeles waltlgenome.</title>
        <authorList>
            <person name="Brown T."/>
            <person name="Elewa A."/>
            <person name="Iarovenko S."/>
            <person name="Subramanian E."/>
            <person name="Araus A.J."/>
            <person name="Petzold A."/>
            <person name="Susuki M."/>
            <person name="Suzuki K.-i.T."/>
            <person name="Hayashi T."/>
            <person name="Toyoda A."/>
            <person name="Oliveira C."/>
            <person name="Osipova E."/>
            <person name="Leigh N.D."/>
            <person name="Simon A."/>
            <person name="Yun M.H."/>
        </authorList>
    </citation>
    <scope>NUCLEOTIDE SEQUENCE</scope>
    <source>
        <strain evidence="2">20211129_DDA</strain>
        <tissue evidence="2">Liver</tissue>
    </source>
</reference>
<evidence type="ECO:0000256" key="1">
    <source>
        <dbReference type="SAM" id="MobiDB-lite"/>
    </source>
</evidence>
<organism evidence="2 3">
    <name type="scientific">Pleurodeles waltl</name>
    <name type="common">Iberian ribbed newt</name>
    <dbReference type="NCBI Taxonomy" id="8319"/>
    <lineage>
        <taxon>Eukaryota</taxon>
        <taxon>Metazoa</taxon>
        <taxon>Chordata</taxon>
        <taxon>Craniata</taxon>
        <taxon>Vertebrata</taxon>
        <taxon>Euteleostomi</taxon>
        <taxon>Amphibia</taxon>
        <taxon>Batrachia</taxon>
        <taxon>Caudata</taxon>
        <taxon>Salamandroidea</taxon>
        <taxon>Salamandridae</taxon>
        <taxon>Pleurodelinae</taxon>
        <taxon>Pleurodeles</taxon>
    </lineage>
</organism>